<evidence type="ECO:0000313" key="2">
    <source>
        <dbReference type="EMBL" id="GBP65832.1"/>
    </source>
</evidence>
<dbReference type="EMBL" id="BGZK01000941">
    <property type="protein sequence ID" value="GBP65832.1"/>
    <property type="molecule type" value="Genomic_DNA"/>
</dbReference>
<name>A0A4C1XS63_EUMVA</name>
<feature type="region of interest" description="Disordered" evidence="1">
    <location>
        <begin position="41"/>
        <end position="135"/>
    </location>
</feature>
<organism evidence="2 3">
    <name type="scientific">Eumeta variegata</name>
    <name type="common">Bagworm moth</name>
    <name type="synonym">Eumeta japonica</name>
    <dbReference type="NCBI Taxonomy" id="151549"/>
    <lineage>
        <taxon>Eukaryota</taxon>
        <taxon>Metazoa</taxon>
        <taxon>Ecdysozoa</taxon>
        <taxon>Arthropoda</taxon>
        <taxon>Hexapoda</taxon>
        <taxon>Insecta</taxon>
        <taxon>Pterygota</taxon>
        <taxon>Neoptera</taxon>
        <taxon>Endopterygota</taxon>
        <taxon>Lepidoptera</taxon>
        <taxon>Glossata</taxon>
        <taxon>Ditrysia</taxon>
        <taxon>Tineoidea</taxon>
        <taxon>Psychidae</taxon>
        <taxon>Oiketicinae</taxon>
        <taxon>Eumeta</taxon>
    </lineage>
</organism>
<feature type="compositionally biased region" description="Pro residues" evidence="1">
    <location>
        <begin position="125"/>
        <end position="135"/>
    </location>
</feature>
<evidence type="ECO:0000313" key="3">
    <source>
        <dbReference type="Proteomes" id="UP000299102"/>
    </source>
</evidence>
<dbReference type="AlphaFoldDB" id="A0A4C1XS63"/>
<protein>
    <submittedName>
        <fullName evidence="2">Uncharacterized protein</fullName>
    </submittedName>
</protein>
<gene>
    <name evidence="2" type="ORF">EVAR_85098_1</name>
</gene>
<comment type="caution">
    <text evidence="2">The sequence shown here is derived from an EMBL/GenBank/DDBJ whole genome shotgun (WGS) entry which is preliminary data.</text>
</comment>
<dbReference type="Proteomes" id="UP000299102">
    <property type="component" value="Unassembled WGS sequence"/>
</dbReference>
<evidence type="ECO:0000256" key="1">
    <source>
        <dbReference type="SAM" id="MobiDB-lite"/>
    </source>
</evidence>
<sequence length="135" mass="15551">MLLQTECRRRPIGLKHPHCSTRSHIFISFYNEGLHLKSLSPPRRDAMTKSATGGLAASEAQSVRRDSTEIENPFGRFDRVRDRTRHHPRAESMRSPRLEPRPRTSTCGYENRRNHHASPSLKRLPQPPRRPIALA</sequence>
<accession>A0A4C1XS63</accession>
<reference evidence="2 3" key="1">
    <citation type="journal article" date="2019" name="Commun. Biol.">
        <title>The bagworm genome reveals a unique fibroin gene that provides high tensile strength.</title>
        <authorList>
            <person name="Kono N."/>
            <person name="Nakamura H."/>
            <person name="Ohtoshi R."/>
            <person name="Tomita M."/>
            <person name="Numata K."/>
            <person name="Arakawa K."/>
        </authorList>
    </citation>
    <scope>NUCLEOTIDE SEQUENCE [LARGE SCALE GENOMIC DNA]</scope>
</reference>
<proteinExistence type="predicted"/>
<keyword evidence="3" id="KW-1185">Reference proteome</keyword>
<feature type="compositionally biased region" description="Basic and acidic residues" evidence="1">
    <location>
        <begin position="89"/>
        <end position="102"/>
    </location>
</feature>